<dbReference type="AlphaFoldDB" id="A0A422Q7Z5"/>
<sequence>MQSEESTPPTAAERLRAARRREAAVLYGLSFDRRRRGFVQGPPPPRSAPDAACTLGRGGQVYEGDVPLVQRLIQGEFQEPHDAEARHRRSSSSNNDNNNNNNTGVVAHSNPPGGGAAAESTVTDVSTTPVTYYARPLKILSAKWSGGDTPRRPGWCTHSAAAHTRTAKPAVSSSSNAATRTAPPRLRLSSAATAGSSIGGSKVLSRATGQPTTTTRDRPHSSSSSVMTRNTTISTTATVTTMAPRARTANGSKTAVGGPQLQGTAPARPSKAKVHPGDGALVLSKEEYQRLRQLVASV</sequence>
<protein>
    <submittedName>
        <fullName evidence="2">Uncharacterized protein</fullName>
    </submittedName>
</protein>
<gene>
    <name evidence="2" type="ORF">Tco025E_01698</name>
</gene>
<accession>A0A422Q7Z5</accession>
<proteinExistence type="predicted"/>
<dbReference type="RefSeq" id="XP_029231275.1">
    <property type="nucleotide sequence ID" value="XM_029368635.1"/>
</dbReference>
<feature type="compositionally biased region" description="Low complexity" evidence="1">
    <location>
        <begin position="189"/>
        <end position="201"/>
    </location>
</feature>
<dbReference type="GeneID" id="40315309"/>
<evidence type="ECO:0000256" key="1">
    <source>
        <dbReference type="SAM" id="MobiDB-lite"/>
    </source>
</evidence>
<dbReference type="Proteomes" id="UP000284403">
    <property type="component" value="Unassembled WGS sequence"/>
</dbReference>
<feature type="compositionally biased region" description="Low complexity" evidence="1">
    <location>
        <begin position="228"/>
        <end position="249"/>
    </location>
</feature>
<dbReference type="EMBL" id="MKKU01000058">
    <property type="protein sequence ID" value="RNF26069.1"/>
    <property type="molecule type" value="Genomic_DNA"/>
</dbReference>
<feature type="region of interest" description="Disordered" evidence="1">
    <location>
        <begin position="161"/>
        <end position="276"/>
    </location>
</feature>
<evidence type="ECO:0000313" key="2">
    <source>
        <dbReference type="EMBL" id="RNF26069.1"/>
    </source>
</evidence>
<dbReference type="OrthoDB" id="251121at2759"/>
<feature type="region of interest" description="Disordered" evidence="1">
    <location>
        <begin position="31"/>
        <end position="59"/>
    </location>
</feature>
<comment type="caution">
    <text evidence="2">The sequence shown here is derived from an EMBL/GenBank/DDBJ whole genome shotgun (WGS) entry which is preliminary data.</text>
</comment>
<name>A0A422Q7Z5_9TRYP</name>
<feature type="compositionally biased region" description="Low complexity" evidence="1">
    <location>
        <begin position="91"/>
        <end position="102"/>
    </location>
</feature>
<evidence type="ECO:0000313" key="3">
    <source>
        <dbReference type="Proteomes" id="UP000284403"/>
    </source>
</evidence>
<reference evidence="2 3" key="1">
    <citation type="journal article" date="2018" name="BMC Genomics">
        <title>Genomic comparison of Trypanosoma conorhini and Trypanosoma rangeli to Trypanosoma cruzi strains of high and low virulence.</title>
        <authorList>
            <person name="Bradwell K.R."/>
            <person name="Koparde V.N."/>
            <person name="Matveyev A.V."/>
            <person name="Serrano M.G."/>
            <person name="Alves J.M."/>
            <person name="Parikh H."/>
            <person name="Huang B."/>
            <person name="Lee V."/>
            <person name="Espinosa-Alvarez O."/>
            <person name="Ortiz P.A."/>
            <person name="Costa-Martins A.G."/>
            <person name="Teixeira M.M."/>
            <person name="Buck G.A."/>
        </authorList>
    </citation>
    <scope>NUCLEOTIDE SEQUENCE [LARGE SCALE GENOMIC DNA]</scope>
    <source>
        <strain evidence="2 3">025E</strain>
    </source>
</reference>
<keyword evidence="3" id="KW-1185">Reference proteome</keyword>
<organism evidence="2 3">
    <name type="scientific">Trypanosoma conorhini</name>
    <dbReference type="NCBI Taxonomy" id="83891"/>
    <lineage>
        <taxon>Eukaryota</taxon>
        <taxon>Discoba</taxon>
        <taxon>Euglenozoa</taxon>
        <taxon>Kinetoplastea</taxon>
        <taxon>Metakinetoplastina</taxon>
        <taxon>Trypanosomatida</taxon>
        <taxon>Trypanosomatidae</taxon>
        <taxon>Trypanosoma</taxon>
    </lineage>
</organism>
<feature type="region of interest" description="Disordered" evidence="1">
    <location>
        <begin position="80"/>
        <end position="123"/>
    </location>
</feature>